<evidence type="ECO:0000259" key="1">
    <source>
        <dbReference type="SMART" id="SM00245"/>
    </source>
</evidence>
<reference evidence="2" key="1">
    <citation type="submission" date="2011-03" db="EMBL/GenBank/DDBJ databases">
        <title>Complete sequence of Sphingobacterium sp. 21.</title>
        <authorList>
            <consortium name="US DOE Joint Genome Institute"/>
            <person name="Lucas S."/>
            <person name="Copeland A."/>
            <person name="Lapidus A."/>
            <person name="Cheng J.-F."/>
            <person name="Goodwin L."/>
            <person name="Pitluck S."/>
            <person name="Davenport K."/>
            <person name="Detter J.C."/>
            <person name="Han C."/>
            <person name="Tapia R."/>
            <person name="Land M."/>
            <person name="Hauser L."/>
            <person name="Kyrpides N."/>
            <person name="Ivanova N."/>
            <person name="Ovchinnikova G."/>
            <person name="Pagani I."/>
            <person name="Siebers A.K."/>
            <person name="Allgaier M."/>
            <person name="Thelen M.P."/>
            <person name="Hugenholtz P."/>
            <person name="Woyke T."/>
        </authorList>
    </citation>
    <scope>NUCLEOTIDE SEQUENCE</scope>
    <source>
        <strain evidence="2">21</strain>
    </source>
</reference>
<proteinExistence type="predicted"/>
<dbReference type="GO" id="GO:0008236">
    <property type="term" value="F:serine-type peptidase activity"/>
    <property type="evidence" value="ECO:0007669"/>
    <property type="project" value="InterPro"/>
</dbReference>
<accession>F4C9X3</accession>
<dbReference type="PANTHER" id="PTHR11261:SF3">
    <property type="entry name" value="RETINOL-BINDING PROTEIN 3"/>
    <property type="match status" value="1"/>
</dbReference>
<dbReference type="EMBL" id="CP002584">
    <property type="protein sequence ID" value="ADZ77263.1"/>
    <property type="molecule type" value="Genomic_DNA"/>
</dbReference>
<dbReference type="eggNOG" id="COG0793">
    <property type="taxonomic scope" value="Bacteria"/>
</dbReference>
<dbReference type="AlphaFoldDB" id="F4C9X3"/>
<dbReference type="HOGENOM" id="CLU_045507_0_0_10"/>
<dbReference type="GO" id="GO:0006508">
    <property type="term" value="P:proteolysis"/>
    <property type="evidence" value="ECO:0007669"/>
    <property type="project" value="InterPro"/>
</dbReference>
<dbReference type="KEGG" id="shg:Sph21_0684"/>
<dbReference type="SUPFAM" id="SSF52096">
    <property type="entry name" value="ClpP/crotonase"/>
    <property type="match status" value="1"/>
</dbReference>
<name>F4C9X3_SPHS2</name>
<organism evidence="2">
    <name type="scientific">Sphingobacterium sp. (strain 21)</name>
    <dbReference type="NCBI Taxonomy" id="743722"/>
    <lineage>
        <taxon>Bacteria</taxon>
        <taxon>Pseudomonadati</taxon>
        <taxon>Bacteroidota</taxon>
        <taxon>Sphingobacteriia</taxon>
        <taxon>Sphingobacteriales</taxon>
        <taxon>Sphingobacteriaceae</taxon>
        <taxon>Sphingobacterium</taxon>
    </lineage>
</organism>
<dbReference type="InterPro" id="IPR029045">
    <property type="entry name" value="ClpP/crotonase-like_dom_sf"/>
</dbReference>
<dbReference type="STRING" id="743722.Sph21_0684"/>
<dbReference type="Gene3D" id="3.90.226.10">
    <property type="entry name" value="2-enoyl-CoA Hydratase, Chain A, domain 1"/>
    <property type="match status" value="1"/>
</dbReference>
<protein>
    <submittedName>
        <fullName evidence="2">Peptidase S41</fullName>
    </submittedName>
</protein>
<dbReference type="PANTHER" id="PTHR11261">
    <property type="entry name" value="INTERPHOTORECEPTOR RETINOID-BINDING PROTEIN"/>
    <property type="match status" value="1"/>
</dbReference>
<gene>
    <name evidence="2" type="ordered locus">Sph21_0684</name>
</gene>
<dbReference type="PATRIC" id="fig|743722.3.peg.737"/>
<dbReference type="InterPro" id="IPR005151">
    <property type="entry name" value="Tail-specific_protease"/>
</dbReference>
<evidence type="ECO:0000313" key="2">
    <source>
        <dbReference type="EMBL" id="ADZ77263.1"/>
    </source>
</evidence>
<sequence>MKIKLLIFGIMTFISNSSIGKECDCRKIFLTVKSHIETNYAGFQDKVNKETYKVYDAWNDLIWKKTGHNFEKAAYCIYFILEWMTFFKDRHLQIRSTLNPSDTTESVAEEIIFLTADELGYLKTSRKVEGIYIDKENTTKIAVIKRPNSFRTHVGLVLETTSTKWKPGQIILEIRPDPLSLNKFEGIRYANNRTPRKVAYSLGIKTLGEDWMRYNDSQKGQRVFLSPQNVIQSKMLDDDILYVKIGSFNQIYASEIASVFNEQNTLLNSVSNLIIDLRGNSGGADFSYEPILPYIYTQPMTVVGADIYATEANIRGWKELLDMRDIPDDEKADIAAYVKGMTENIGGFLPLIEDEVISFASKKLFPKKVILLIDEGCASTSEQFILTAKESKKVILMGNHTSGVLDYANMRAHNIDGTDYRLFYATSRSRRIDLSQGIDNKGIVPDVLLSKEEEWVRQSILYLKEMRID</sequence>
<dbReference type="SMART" id="SM00245">
    <property type="entry name" value="TSPc"/>
    <property type="match status" value="1"/>
</dbReference>
<dbReference type="Pfam" id="PF03572">
    <property type="entry name" value="Peptidase_S41"/>
    <property type="match status" value="1"/>
</dbReference>
<feature type="domain" description="Tail specific protease" evidence="1">
    <location>
        <begin position="228"/>
        <end position="450"/>
    </location>
</feature>
<dbReference type="OrthoDB" id="2327485at2"/>